<dbReference type="EMBL" id="CM044702">
    <property type="protein sequence ID" value="KAI5677319.1"/>
    <property type="molecule type" value="Genomic_DNA"/>
</dbReference>
<evidence type="ECO:0000313" key="2">
    <source>
        <dbReference type="Proteomes" id="UP001060085"/>
    </source>
</evidence>
<organism evidence="1 2">
    <name type="scientific">Catharanthus roseus</name>
    <name type="common">Madagascar periwinkle</name>
    <name type="synonym">Vinca rosea</name>
    <dbReference type="NCBI Taxonomy" id="4058"/>
    <lineage>
        <taxon>Eukaryota</taxon>
        <taxon>Viridiplantae</taxon>
        <taxon>Streptophyta</taxon>
        <taxon>Embryophyta</taxon>
        <taxon>Tracheophyta</taxon>
        <taxon>Spermatophyta</taxon>
        <taxon>Magnoliopsida</taxon>
        <taxon>eudicotyledons</taxon>
        <taxon>Gunneridae</taxon>
        <taxon>Pentapetalae</taxon>
        <taxon>asterids</taxon>
        <taxon>lamiids</taxon>
        <taxon>Gentianales</taxon>
        <taxon>Apocynaceae</taxon>
        <taxon>Rauvolfioideae</taxon>
        <taxon>Vinceae</taxon>
        <taxon>Catharanthinae</taxon>
        <taxon>Catharanthus</taxon>
    </lineage>
</organism>
<comment type="caution">
    <text evidence="1">The sequence shown here is derived from an EMBL/GenBank/DDBJ whole genome shotgun (WGS) entry which is preliminary data.</text>
</comment>
<protein>
    <submittedName>
        <fullName evidence="1">Uncharacterized protein</fullName>
    </submittedName>
</protein>
<evidence type="ECO:0000313" key="1">
    <source>
        <dbReference type="EMBL" id="KAI5677319.1"/>
    </source>
</evidence>
<keyword evidence="2" id="KW-1185">Reference proteome</keyword>
<reference evidence="2" key="1">
    <citation type="journal article" date="2023" name="Nat. Plants">
        <title>Single-cell RNA sequencing provides a high-resolution roadmap for understanding the multicellular compartmentation of specialized metabolism.</title>
        <authorList>
            <person name="Sun S."/>
            <person name="Shen X."/>
            <person name="Li Y."/>
            <person name="Li Y."/>
            <person name="Wang S."/>
            <person name="Li R."/>
            <person name="Zhang H."/>
            <person name="Shen G."/>
            <person name="Guo B."/>
            <person name="Wei J."/>
            <person name="Xu J."/>
            <person name="St-Pierre B."/>
            <person name="Chen S."/>
            <person name="Sun C."/>
        </authorList>
    </citation>
    <scope>NUCLEOTIDE SEQUENCE [LARGE SCALE GENOMIC DNA]</scope>
</reference>
<dbReference type="Proteomes" id="UP001060085">
    <property type="component" value="Linkage Group LG02"/>
</dbReference>
<name>A0ACC0BXH4_CATRO</name>
<proteinExistence type="predicted"/>
<sequence length="175" mass="20474">MTKVKRAIKDIASSSTKTLKRQKQNDVPPPPYKPMRDNFETLHLKNFSPTNNLDEKSLKSLGIYEDVKYLFDNIGWFDFLTFVPPTVRRLTLEFFSSAGTKMLTHEEDVIEEFLMFRLLNRDYQLSFNEINEIFGFPTDSHLGPDDKYCQEYDAISFWKSLTGCPSMSRVAQKHR</sequence>
<gene>
    <name evidence="1" type="ORF">M9H77_08269</name>
</gene>
<accession>A0ACC0BXH4</accession>